<dbReference type="PANTHER" id="PTHR43744:SF12">
    <property type="entry name" value="ABC TRANSPORTER PERMEASE PROTEIN MG189-RELATED"/>
    <property type="match status" value="1"/>
</dbReference>
<reference evidence="10" key="1">
    <citation type="journal article" date="2019" name="Int. J. Syst. Evol. Microbiol.">
        <title>The Global Catalogue of Microorganisms (GCM) 10K type strain sequencing project: providing services to taxonomists for standard genome sequencing and annotation.</title>
        <authorList>
            <consortium name="The Broad Institute Genomics Platform"/>
            <consortium name="The Broad Institute Genome Sequencing Center for Infectious Disease"/>
            <person name="Wu L."/>
            <person name="Ma J."/>
        </authorList>
    </citation>
    <scope>NUCLEOTIDE SEQUENCE [LARGE SCALE GENOMIC DNA]</scope>
    <source>
        <strain evidence="10">CGMCC 1.15474</strain>
    </source>
</reference>
<organism evidence="9 10">
    <name type="scientific">Metabacillus endolithicus</name>
    <dbReference type="NCBI Taxonomy" id="1535204"/>
    <lineage>
        <taxon>Bacteria</taxon>
        <taxon>Bacillati</taxon>
        <taxon>Bacillota</taxon>
        <taxon>Bacilli</taxon>
        <taxon>Bacillales</taxon>
        <taxon>Bacillaceae</taxon>
        <taxon>Metabacillus</taxon>
    </lineage>
</organism>
<dbReference type="RefSeq" id="WP_247340463.1">
    <property type="nucleotide sequence ID" value="NZ_CP095550.1"/>
</dbReference>
<feature type="transmembrane region" description="Helical" evidence="7">
    <location>
        <begin position="73"/>
        <end position="94"/>
    </location>
</feature>
<feature type="domain" description="ABC transmembrane type-1" evidence="8">
    <location>
        <begin position="69"/>
        <end position="258"/>
    </location>
</feature>
<evidence type="ECO:0000256" key="4">
    <source>
        <dbReference type="ARBA" id="ARBA00022692"/>
    </source>
</evidence>
<accession>A0ABW5C1D5</accession>
<evidence type="ECO:0000256" key="3">
    <source>
        <dbReference type="ARBA" id="ARBA00022475"/>
    </source>
</evidence>
<evidence type="ECO:0000313" key="10">
    <source>
        <dbReference type="Proteomes" id="UP001597318"/>
    </source>
</evidence>
<comment type="caution">
    <text evidence="9">The sequence shown here is derived from an EMBL/GenBank/DDBJ whole genome shotgun (WGS) entry which is preliminary data.</text>
</comment>
<evidence type="ECO:0000313" key="9">
    <source>
        <dbReference type="EMBL" id="MFD2215671.1"/>
    </source>
</evidence>
<evidence type="ECO:0000256" key="5">
    <source>
        <dbReference type="ARBA" id="ARBA00022989"/>
    </source>
</evidence>
<dbReference type="PROSITE" id="PS50928">
    <property type="entry name" value="ABC_TM1"/>
    <property type="match status" value="1"/>
</dbReference>
<dbReference type="Proteomes" id="UP001597318">
    <property type="component" value="Unassembled WGS sequence"/>
</dbReference>
<comment type="similarity">
    <text evidence="7">Belongs to the binding-protein-dependent transport system permease family.</text>
</comment>
<keyword evidence="5 7" id="KW-1133">Transmembrane helix</keyword>
<evidence type="ECO:0000256" key="1">
    <source>
        <dbReference type="ARBA" id="ARBA00004651"/>
    </source>
</evidence>
<evidence type="ECO:0000256" key="2">
    <source>
        <dbReference type="ARBA" id="ARBA00022448"/>
    </source>
</evidence>
<proteinExistence type="inferred from homology"/>
<feature type="transmembrane region" description="Helical" evidence="7">
    <location>
        <begin position="138"/>
        <end position="158"/>
    </location>
</feature>
<dbReference type="InterPro" id="IPR000515">
    <property type="entry name" value="MetI-like"/>
</dbReference>
<protein>
    <submittedName>
        <fullName evidence="9">Carbohydrate ABC transporter permease</fullName>
    </submittedName>
</protein>
<keyword evidence="4 7" id="KW-0812">Transmembrane</keyword>
<sequence>MVSNKINKVMLELLGILLCFIILIPFYITIVNSLKSTAEAAVPNLRLPSEFHWENYIEVIKIANVGLAFLNSATITFISVGLIILLGAPVAFILQRNKSRLSKLILSLLLIGLMITPSIVPLVYVLNSLNLTGSKLGVILIYIGFFSPISVYLMHEYLKGLPAELDEAAIMDGCGPLRLFFQIIFPMMLPILATVSIFNFIMVWNDFMMPIYFLSGSNNITLPLTIYFFQGQYNSQWNFIFANVVIVTLPVLVVYLFAQKYIIAGMTSGAIKG</sequence>
<comment type="subcellular location">
    <subcellularLocation>
        <location evidence="1 7">Cell membrane</location>
        <topology evidence="1 7">Multi-pass membrane protein</topology>
    </subcellularLocation>
</comment>
<feature type="transmembrane region" description="Helical" evidence="7">
    <location>
        <begin position="237"/>
        <end position="258"/>
    </location>
</feature>
<name>A0ABW5C1D5_9BACI</name>
<keyword evidence="10" id="KW-1185">Reference proteome</keyword>
<feature type="transmembrane region" description="Helical" evidence="7">
    <location>
        <begin position="9"/>
        <end position="28"/>
    </location>
</feature>
<dbReference type="Pfam" id="PF00528">
    <property type="entry name" value="BPD_transp_1"/>
    <property type="match status" value="1"/>
</dbReference>
<feature type="transmembrane region" description="Helical" evidence="7">
    <location>
        <begin position="106"/>
        <end position="126"/>
    </location>
</feature>
<gene>
    <name evidence="9" type="ORF">ACFSKK_18465</name>
</gene>
<dbReference type="SUPFAM" id="SSF161098">
    <property type="entry name" value="MetI-like"/>
    <property type="match status" value="1"/>
</dbReference>
<keyword evidence="6 7" id="KW-0472">Membrane</keyword>
<keyword evidence="2 7" id="KW-0813">Transport</keyword>
<keyword evidence="3" id="KW-1003">Cell membrane</keyword>
<evidence type="ECO:0000256" key="7">
    <source>
        <dbReference type="RuleBase" id="RU363032"/>
    </source>
</evidence>
<evidence type="ECO:0000259" key="8">
    <source>
        <dbReference type="PROSITE" id="PS50928"/>
    </source>
</evidence>
<evidence type="ECO:0000256" key="6">
    <source>
        <dbReference type="ARBA" id="ARBA00023136"/>
    </source>
</evidence>
<feature type="transmembrane region" description="Helical" evidence="7">
    <location>
        <begin position="179"/>
        <end position="204"/>
    </location>
</feature>
<dbReference type="PANTHER" id="PTHR43744">
    <property type="entry name" value="ABC TRANSPORTER PERMEASE PROTEIN MG189-RELATED-RELATED"/>
    <property type="match status" value="1"/>
</dbReference>
<dbReference type="Gene3D" id="1.10.3720.10">
    <property type="entry name" value="MetI-like"/>
    <property type="match status" value="1"/>
</dbReference>
<dbReference type="EMBL" id="JBHUIK010000004">
    <property type="protein sequence ID" value="MFD2215671.1"/>
    <property type="molecule type" value="Genomic_DNA"/>
</dbReference>
<dbReference type="InterPro" id="IPR035906">
    <property type="entry name" value="MetI-like_sf"/>
</dbReference>
<dbReference type="CDD" id="cd06261">
    <property type="entry name" value="TM_PBP2"/>
    <property type="match status" value="1"/>
</dbReference>